<dbReference type="EMBL" id="GEDG01032597">
    <property type="protein sequence ID" value="JAP10726.1"/>
    <property type="molecule type" value="Transcribed_RNA"/>
</dbReference>
<evidence type="ECO:0000313" key="1">
    <source>
        <dbReference type="EMBL" id="JAP10726.1"/>
    </source>
</evidence>
<sequence>MRIQKQQSSSNKTQIKKVNWFLGPFLKKLKDRNSDKNGEKSFSCSCNNSRVNSEIDEGKLIDLENYSNYGDFGSSPLSPF</sequence>
<organism evidence="1">
    <name type="scientific">Solanum chacoense</name>
    <name type="common">Chaco potato</name>
    <dbReference type="NCBI Taxonomy" id="4108"/>
    <lineage>
        <taxon>Eukaryota</taxon>
        <taxon>Viridiplantae</taxon>
        <taxon>Streptophyta</taxon>
        <taxon>Embryophyta</taxon>
        <taxon>Tracheophyta</taxon>
        <taxon>Spermatophyta</taxon>
        <taxon>Magnoliopsida</taxon>
        <taxon>eudicotyledons</taxon>
        <taxon>Gunneridae</taxon>
        <taxon>Pentapetalae</taxon>
        <taxon>asterids</taxon>
        <taxon>lamiids</taxon>
        <taxon>Solanales</taxon>
        <taxon>Solanaceae</taxon>
        <taxon>Solanoideae</taxon>
        <taxon>Solaneae</taxon>
        <taxon>Solanum</taxon>
    </lineage>
</organism>
<accession>A0A0V0GTY6</accession>
<name>A0A0V0GTY6_SOLCH</name>
<dbReference type="AlphaFoldDB" id="A0A0V0GTY6"/>
<proteinExistence type="predicted"/>
<protein>
    <submittedName>
        <fullName evidence="1">Putative ovule protein</fullName>
    </submittedName>
</protein>
<reference evidence="1" key="1">
    <citation type="submission" date="2015-12" db="EMBL/GenBank/DDBJ databases">
        <title>Gene expression during late stages of embryo sac development: a critical building block for successful pollen-pistil interactions.</title>
        <authorList>
            <person name="Liu Y."/>
            <person name="Joly V."/>
            <person name="Sabar M."/>
            <person name="Matton D.P."/>
        </authorList>
    </citation>
    <scope>NUCLEOTIDE SEQUENCE</scope>
</reference>